<accession>A0A1I4JXC7</accession>
<protein>
    <submittedName>
        <fullName evidence="1">Uncharacterized protein</fullName>
    </submittedName>
</protein>
<gene>
    <name evidence="1" type="ORF">SAMN05421863_100317</name>
</gene>
<name>A0A1I4JXC7_9PROT</name>
<dbReference type="Proteomes" id="UP000183287">
    <property type="component" value="Unassembled WGS sequence"/>
</dbReference>
<dbReference type="AlphaFoldDB" id="A0A1I4JXC7"/>
<keyword evidence="2" id="KW-1185">Reference proteome</keyword>
<organism evidence="1 2">
    <name type="scientific">Nitrosomonas communis</name>
    <dbReference type="NCBI Taxonomy" id="44574"/>
    <lineage>
        <taxon>Bacteria</taxon>
        <taxon>Pseudomonadati</taxon>
        <taxon>Pseudomonadota</taxon>
        <taxon>Betaproteobacteria</taxon>
        <taxon>Nitrosomonadales</taxon>
        <taxon>Nitrosomonadaceae</taxon>
        <taxon>Nitrosomonas</taxon>
    </lineage>
</organism>
<proteinExistence type="predicted"/>
<evidence type="ECO:0000313" key="2">
    <source>
        <dbReference type="Proteomes" id="UP000183287"/>
    </source>
</evidence>
<reference evidence="2" key="1">
    <citation type="submission" date="2016-10" db="EMBL/GenBank/DDBJ databases">
        <authorList>
            <person name="Varghese N."/>
            <person name="Submissions S."/>
        </authorList>
    </citation>
    <scope>NUCLEOTIDE SEQUENCE [LARGE SCALE GENOMIC DNA]</scope>
    <source>
        <strain evidence="2">Nm44</strain>
    </source>
</reference>
<dbReference type="EMBL" id="FOUB01000003">
    <property type="protein sequence ID" value="SFL71190.1"/>
    <property type="molecule type" value="Genomic_DNA"/>
</dbReference>
<sequence>MTEIYRYLKNMYRKLSISIHVKRIDIEKKNFLPLLKVSEMDKTQSAIIYCDIVLVENH</sequence>
<evidence type="ECO:0000313" key="1">
    <source>
        <dbReference type="EMBL" id="SFL71190.1"/>
    </source>
</evidence>